<evidence type="ECO:0000313" key="1">
    <source>
        <dbReference type="EMBL" id="KAJ0043680.1"/>
    </source>
</evidence>
<accession>A0ACC0Z1C7</accession>
<keyword evidence="2" id="KW-1185">Reference proteome</keyword>
<sequence>MADNISSGTNVPDADFSNDLFSDTDFSNGIFSDTDLSNDIFSDAGFSNDIFSDAGFSNDLSSCQPHLEALQNLLDQDDEMSDQQNLREASPSKLDLEWGHIYGSTSGDRHGHYGGSSGMYSSSECWSVGSEAQSQTSVQRFLPGNTYYDQGKAKDGSTGKSVIRPGDKNVTRNIPPFSSNNYEADESPSMLENDDMQSESAINLKDETCEMNFQVPGLGMVFSSEEEAYKFYKDYATKMGFRVRKGKTQRLTDGTIRKRYLYCSAQGFRSENKSGRARKYQRKETRIGCDAMVQFTHDNDSGKWEITRIVLEHNHDTNSPNQRHKTCPSTNIKEDAGITTIWKAGMMKETGVANSPESFPFVNHSNSYLSNEKTNILPPEHSQSLVNFLDHLQLEDPTADQSQGQSSSFTYRLMHKALNVITKSVAVEESQKIVEKYLDMALKEVENVLKVEITRHLDGKDAEIHKKNGGSNGIACMETQWKVPNSPCSSQEESCDGAVIHCRPLKEARKDDQGSRARSGSPHCVGETSRKQRCMPTKNMLQAKPQSKTTARAASPQIRSTPDIDSQYLLKLQSEHQKLGPFTQVLPICSRLLTQEIFRVSVVMPNQGFDEFDRLRHRSPRPISSSNLMSNVGGRGLAGWNGLPQERIGGPPGMIMDWQGAPASPISYTVKRILRLDIPVDTYPNFNFVGRILGPRGNSLKRVEATTGCRVYIRGEGSIKDPNKEDKLRGRPGYEHLNEPFHVLIEADLPANIVDIRLRQAREIIEELLKPVTIYEEEDMINHVVMLQRSLLFYWISLVRCL</sequence>
<reference evidence="2" key="1">
    <citation type="journal article" date="2023" name="G3 (Bethesda)">
        <title>Genome assembly and association tests identify interacting loci associated with vigor, precocity, and sex in interspecific pistachio rootstocks.</title>
        <authorList>
            <person name="Palmer W."/>
            <person name="Jacygrad E."/>
            <person name="Sagayaradj S."/>
            <person name="Cavanaugh K."/>
            <person name="Han R."/>
            <person name="Bertier L."/>
            <person name="Beede B."/>
            <person name="Kafkas S."/>
            <person name="Golino D."/>
            <person name="Preece J."/>
            <person name="Michelmore R."/>
        </authorList>
    </citation>
    <scope>NUCLEOTIDE SEQUENCE [LARGE SCALE GENOMIC DNA]</scope>
</reference>
<name>A0ACC0Z1C7_9ROSI</name>
<dbReference type="EMBL" id="CM047739">
    <property type="protein sequence ID" value="KAJ0043680.1"/>
    <property type="molecule type" value="Genomic_DNA"/>
</dbReference>
<comment type="caution">
    <text evidence="1">The sequence shown here is derived from an EMBL/GenBank/DDBJ whole genome shotgun (WGS) entry which is preliminary data.</text>
</comment>
<organism evidence="1 2">
    <name type="scientific">Pistacia integerrima</name>
    <dbReference type="NCBI Taxonomy" id="434235"/>
    <lineage>
        <taxon>Eukaryota</taxon>
        <taxon>Viridiplantae</taxon>
        <taxon>Streptophyta</taxon>
        <taxon>Embryophyta</taxon>
        <taxon>Tracheophyta</taxon>
        <taxon>Spermatophyta</taxon>
        <taxon>Magnoliopsida</taxon>
        <taxon>eudicotyledons</taxon>
        <taxon>Gunneridae</taxon>
        <taxon>Pentapetalae</taxon>
        <taxon>rosids</taxon>
        <taxon>malvids</taxon>
        <taxon>Sapindales</taxon>
        <taxon>Anacardiaceae</taxon>
        <taxon>Pistacia</taxon>
    </lineage>
</organism>
<proteinExistence type="predicted"/>
<gene>
    <name evidence="1" type="ORF">Pint_18476</name>
</gene>
<protein>
    <submittedName>
        <fullName evidence="1">Uncharacterized protein</fullName>
    </submittedName>
</protein>
<evidence type="ECO:0000313" key="2">
    <source>
        <dbReference type="Proteomes" id="UP001163603"/>
    </source>
</evidence>
<dbReference type="Proteomes" id="UP001163603">
    <property type="component" value="Chromosome 4"/>
</dbReference>